<sequence length="247" mass="27192">MQNFPTHHRDIGATIIYVNSVNRFNIFFVFTLLILLSSWSAVSYASFKLESTTVILQESEARTSFTIDNISSNPILLVTKLTDLDGKSFSKQILISPPVTRINAGQSQQVNFVLKKGSVLNNEVLLKASFEGVEQVPGNAAVMPIRQEIGFLIQPSAVPQIRMPWQTLVFSISGNNLVIKNPGKHVVRLGPQIILVPSNEVVALGNPYIMPETSKLFPITSSPTAVKVTPLSRYGFVQTEVTLPVTR</sequence>
<dbReference type="NCBIfam" id="NF007392">
    <property type="entry name" value="PRK09918.1"/>
    <property type="match status" value="1"/>
</dbReference>
<dbReference type="AlphaFoldDB" id="A0A0E1NRV6"/>
<keyword evidence="6" id="KW-0472">Membrane</keyword>
<dbReference type="SUPFAM" id="SSF49354">
    <property type="entry name" value="PapD-like"/>
    <property type="match status" value="1"/>
</dbReference>
<evidence type="ECO:0000313" key="9">
    <source>
        <dbReference type="Proteomes" id="UP000001971"/>
    </source>
</evidence>
<dbReference type="InterPro" id="IPR008962">
    <property type="entry name" value="PapD-like_sf"/>
</dbReference>
<gene>
    <name evidence="8" type="ordered locus">YPA_3979</name>
</gene>
<evidence type="ECO:0000256" key="6">
    <source>
        <dbReference type="SAM" id="Phobius"/>
    </source>
</evidence>
<evidence type="ECO:0000256" key="5">
    <source>
        <dbReference type="ARBA" id="ARBA00023186"/>
    </source>
</evidence>
<dbReference type="PANTHER" id="PTHR30251">
    <property type="entry name" value="PILUS ASSEMBLY CHAPERONE"/>
    <property type="match status" value="1"/>
</dbReference>
<reference evidence="8 9" key="1">
    <citation type="journal article" date="2006" name="J. Bacteriol.">
        <title>Complete genome sequence of Yersinia pestis strains Antiqua and Nepal516: evidence of gene reduction in an emerging pathogen.</title>
        <authorList>
            <person name="Chain P.S."/>
            <person name="Hu P."/>
            <person name="Malfatti S.A."/>
            <person name="Radnedge L."/>
            <person name="Larimer F."/>
            <person name="Vergez L.M."/>
            <person name="Worsham P."/>
            <person name="Chu M.C."/>
            <person name="Andersen G.L."/>
        </authorList>
    </citation>
    <scope>NUCLEOTIDE SEQUENCE [LARGE SCALE GENOMIC DNA]</scope>
    <source>
        <strain evidence="8 9">Antiqua</strain>
    </source>
</reference>
<dbReference type="EMBL" id="CP000308">
    <property type="protein sequence ID" value="ABG15940.1"/>
    <property type="molecule type" value="Genomic_DNA"/>
</dbReference>
<dbReference type="HOGENOM" id="CLU_070768_1_1_6"/>
<dbReference type="GeneID" id="57974299"/>
<dbReference type="KEGG" id="ypa:YPA_3979"/>
<dbReference type="Pfam" id="PF00345">
    <property type="entry name" value="PapD_N"/>
    <property type="match status" value="1"/>
</dbReference>
<comment type="subcellular location">
    <subcellularLocation>
        <location evidence="1">Periplasm</location>
    </subcellularLocation>
</comment>
<dbReference type="Proteomes" id="UP000001971">
    <property type="component" value="Chromosome"/>
</dbReference>
<evidence type="ECO:0000259" key="7">
    <source>
        <dbReference type="Pfam" id="PF00345"/>
    </source>
</evidence>
<proteinExistence type="inferred from homology"/>
<dbReference type="SUPFAM" id="SSF49584">
    <property type="entry name" value="Periplasmic chaperone C-domain"/>
    <property type="match status" value="1"/>
</dbReference>
<dbReference type="InterPro" id="IPR050643">
    <property type="entry name" value="Periplasmic_pilus_chap"/>
</dbReference>
<name>A0A0E1NRV6_YERPA</name>
<evidence type="ECO:0000256" key="1">
    <source>
        <dbReference type="ARBA" id="ARBA00004418"/>
    </source>
</evidence>
<dbReference type="Gene3D" id="2.60.40.10">
    <property type="entry name" value="Immunoglobulins"/>
    <property type="match status" value="1"/>
</dbReference>
<evidence type="ECO:0000256" key="3">
    <source>
        <dbReference type="ARBA" id="ARBA00022729"/>
    </source>
</evidence>
<dbReference type="RefSeq" id="WP_002209082.1">
    <property type="nucleotide sequence ID" value="NC_008150.1"/>
</dbReference>
<keyword evidence="6" id="KW-0812">Transmembrane</keyword>
<dbReference type="PATRIC" id="fig|360102.15.peg.2509"/>
<keyword evidence="5" id="KW-0143">Chaperone</keyword>
<evidence type="ECO:0000256" key="4">
    <source>
        <dbReference type="ARBA" id="ARBA00022764"/>
    </source>
</evidence>
<keyword evidence="6" id="KW-1133">Transmembrane helix</keyword>
<dbReference type="InterPro" id="IPR016147">
    <property type="entry name" value="Pili_assmbl_chaperone_N"/>
</dbReference>
<dbReference type="InterPro" id="IPR013783">
    <property type="entry name" value="Ig-like_fold"/>
</dbReference>
<accession>A0A0E1NRV6</accession>
<keyword evidence="4" id="KW-0574">Periplasm</keyword>
<organism evidence="8 9">
    <name type="scientific">Yersinia pestis bv. Antiqua (strain Antiqua)</name>
    <dbReference type="NCBI Taxonomy" id="360102"/>
    <lineage>
        <taxon>Bacteria</taxon>
        <taxon>Pseudomonadati</taxon>
        <taxon>Pseudomonadota</taxon>
        <taxon>Gammaproteobacteria</taxon>
        <taxon>Enterobacterales</taxon>
        <taxon>Yersiniaceae</taxon>
        <taxon>Yersinia</taxon>
    </lineage>
</organism>
<dbReference type="InterPro" id="IPR036316">
    <property type="entry name" value="Pili_assmbl_chap_C_dom_sf"/>
</dbReference>
<feature type="transmembrane region" description="Helical" evidence="6">
    <location>
        <begin position="26"/>
        <end position="47"/>
    </location>
</feature>
<evidence type="ECO:0000313" key="8">
    <source>
        <dbReference type="EMBL" id="ABG15940.1"/>
    </source>
</evidence>
<feature type="domain" description="Pili assembly chaperone N-terminal" evidence="7">
    <location>
        <begin position="47"/>
        <end position="158"/>
    </location>
</feature>
<dbReference type="PANTHER" id="PTHR30251:SF3">
    <property type="entry name" value="FIMBRIAL CHAPARONE PROTEIN"/>
    <property type="match status" value="1"/>
</dbReference>
<comment type="similarity">
    <text evidence="2">Belongs to the periplasmic pilus chaperone family.</text>
</comment>
<evidence type="ECO:0000256" key="2">
    <source>
        <dbReference type="ARBA" id="ARBA00007399"/>
    </source>
</evidence>
<dbReference type="GO" id="GO:0030288">
    <property type="term" value="C:outer membrane-bounded periplasmic space"/>
    <property type="evidence" value="ECO:0007669"/>
    <property type="project" value="InterPro"/>
</dbReference>
<keyword evidence="3" id="KW-0732">Signal</keyword>
<dbReference type="GO" id="GO:0071555">
    <property type="term" value="P:cell wall organization"/>
    <property type="evidence" value="ECO:0007669"/>
    <property type="project" value="InterPro"/>
</dbReference>
<protein>
    <submittedName>
        <fullName evidence="8">Putative fimbrial chaperone</fullName>
    </submittedName>
</protein>